<proteinExistence type="predicted"/>
<accession>A0AAN9F2P0</accession>
<keyword evidence="2" id="KW-0472">Membrane</keyword>
<dbReference type="Pfam" id="PF13639">
    <property type="entry name" value="zf-RING_2"/>
    <property type="match status" value="1"/>
</dbReference>
<evidence type="ECO:0000259" key="3">
    <source>
        <dbReference type="PROSITE" id="PS50089"/>
    </source>
</evidence>
<gene>
    <name evidence="4" type="ORF">RIF29_21260</name>
</gene>
<keyword evidence="5" id="KW-1185">Reference proteome</keyword>
<comment type="caution">
    <text evidence="4">The sequence shown here is derived from an EMBL/GenBank/DDBJ whole genome shotgun (WGS) entry which is preliminary data.</text>
</comment>
<evidence type="ECO:0000256" key="2">
    <source>
        <dbReference type="SAM" id="Phobius"/>
    </source>
</evidence>
<keyword evidence="2" id="KW-1133">Transmembrane helix</keyword>
<dbReference type="SUPFAM" id="SSF57850">
    <property type="entry name" value="RING/U-box"/>
    <property type="match status" value="1"/>
</dbReference>
<dbReference type="InterPro" id="IPR001841">
    <property type="entry name" value="Znf_RING"/>
</dbReference>
<keyword evidence="2" id="KW-0812">Transmembrane</keyword>
<dbReference type="SMART" id="SM00184">
    <property type="entry name" value="RING"/>
    <property type="match status" value="1"/>
</dbReference>
<evidence type="ECO:0000313" key="4">
    <source>
        <dbReference type="EMBL" id="KAK7268559.1"/>
    </source>
</evidence>
<keyword evidence="1" id="KW-0863">Zinc-finger</keyword>
<reference evidence="4 5" key="1">
    <citation type="submission" date="2024-01" db="EMBL/GenBank/DDBJ databases">
        <title>The genomes of 5 underutilized Papilionoideae crops provide insights into root nodulation and disease resistanc.</title>
        <authorList>
            <person name="Yuan L."/>
        </authorList>
    </citation>
    <scope>NUCLEOTIDE SEQUENCE [LARGE SCALE GENOMIC DNA]</scope>
    <source>
        <strain evidence="4">ZHUSHIDOU_FW_LH</strain>
        <tissue evidence="4">Leaf</tissue>
    </source>
</reference>
<dbReference type="EMBL" id="JAYWIO010000004">
    <property type="protein sequence ID" value="KAK7268559.1"/>
    <property type="molecule type" value="Genomic_DNA"/>
</dbReference>
<dbReference type="GO" id="GO:0008270">
    <property type="term" value="F:zinc ion binding"/>
    <property type="evidence" value="ECO:0007669"/>
    <property type="project" value="UniProtKB-KW"/>
</dbReference>
<sequence>MNNNSNLEHNHDNNNDDNSFDASGFTYGVAFVFGLVFTLFIIAFACVRLRMARSPNILNILSGIPPSHHAREDLVEMEQGLHHHHHHHHNIETSLESYPKLLYSEVVKNKGGSSIYSSCSICLGDYKESDMLRLLPGCGHLYHLNCVDPWLRLHSTCPICRKSSDQDQQSSASL</sequence>
<dbReference type="Gene3D" id="3.30.40.10">
    <property type="entry name" value="Zinc/RING finger domain, C3HC4 (zinc finger)"/>
    <property type="match status" value="1"/>
</dbReference>
<dbReference type="InterPro" id="IPR045899">
    <property type="entry name" value="ATL71-like"/>
</dbReference>
<protein>
    <recommendedName>
        <fullName evidence="3">RING-type domain-containing protein</fullName>
    </recommendedName>
</protein>
<dbReference type="PROSITE" id="PS50089">
    <property type="entry name" value="ZF_RING_2"/>
    <property type="match status" value="1"/>
</dbReference>
<dbReference type="InterPro" id="IPR013083">
    <property type="entry name" value="Znf_RING/FYVE/PHD"/>
</dbReference>
<feature type="transmembrane region" description="Helical" evidence="2">
    <location>
        <begin position="25"/>
        <end position="47"/>
    </location>
</feature>
<dbReference type="AlphaFoldDB" id="A0AAN9F2P0"/>
<evidence type="ECO:0000256" key="1">
    <source>
        <dbReference type="PROSITE-ProRule" id="PRU00175"/>
    </source>
</evidence>
<dbReference type="PANTHER" id="PTHR46719:SF14">
    <property type="entry name" value="TRANSCRIPTION FACTOR C2H2 FAMILY-RELATED"/>
    <property type="match status" value="1"/>
</dbReference>
<evidence type="ECO:0000313" key="5">
    <source>
        <dbReference type="Proteomes" id="UP001372338"/>
    </source>
</evidence>
<name>A0AAN9F2P0_CROPI</name>
<keyword evidence="1" id="KW-0862">Zinc</keyword>
<keyword evidence="1" id="KW-0479">Metal-binding</keyword>
<feature type="domain" description="RING-type" evidence="3">
    <location>
        <begin position="119"/>
        <end position="161"/>
    </location>
</feature>
<dbReference type="PANTHER" id="PTHR46719">
    <property type="entry name" value="TRANSCRIPTION FACTOR C2H2 FAMILY-RELATED"/>
    <property type="match status" value="1"/>
</dbReference>
<dbReference type="Proteomes" id="UP001372338">
    <property type="component" value="Unassembled WGS sequence"/>
</dbReference>
<organism evidence="4 5">
    <name type="scientific">Crotalaria pallida</name>
    <name type="common">Smooth rattlebox</name>
    <name type="synonym">Crotalaria striata</name>
    <dbReference type="NCBI Taxonomy" id="3830"/>
    <lineage>
        <taxon>Eukaryota</taxon>
        <taxon>Viridiplantae</taxon>
        <taxon>Streptophyta</taxon>
        <taxon>Embryophyta</taxon>
        <taxon>Tracheophyta</taxon>
        <taxon>Spermatophyta</taxon>
        <taxon>Magnoliopsida</taxon>
        <taxon>eudicotyledons</taxon>
        <taxon>Gunneridae</taxon>
        <taxon>Pentapetalae</taxon>
        <taxon>rosids</taxon>
        <taxon>fabids</taxon>
        <taxon>Fabales</taxon>
        <taxon>Fabaceae</taxon>
        <taxon>Papilionoideae</taxon>
        <taxon>50 kb inversion clade</taxon>
        <taxon>genistoids sensu lato</taxon>
        <taxon>core genistoids</taxon>
        <taxon>Crotalarieae</taxon>
        <taxon>Crotalaria</taxon>
    </lineage>
</organism>